<evidence type="ECO:0000313" key="2">
    <source>
        <dbReference type="EMBL" id="KOM56887.1"/>
    </source>
</evidence>
<feature type="compositionally biased region" description="Basic and acidic residues" evidence="1">
    <location>
        <begin position="101"/>
        <end position="117"/>
    </location>
</feature>
<dbReference type="AlphaFoldDB" id="A0A0L9VPR0"/>
<feature type="compositionally biased region" description="Acidic residues" evidence="1">
    <location>
        <begin position="62"/>
        <end position="73"/>
    </location>
</feature>
<protein>
    <submittedName>
        <fullName evidence="2">Uncharacterized protein</fullName>
    </submittedName>
</protein>
<organism evidence="2 3">
    <name type="scientific">Phaseolus angularis</name>
    <name type="common">Azuki bean</name>
    <name type="synonym">Vigna angularis</name>
    <dbReference type="NCBI Taxonomy" id="3914"/>
    <lineage>
        <taxon>Eukaryota</taxon>
        <taxon>Viridiplantae</taxon>
        <taxon>Streptophyta</taxon>
        <taxon>Embryophyta</taxon>
        <taxon>Tracheophyta</taxon>
        <taxon>Spermatophyta</taxon>
        <taxon>Magnoliopsida</taxon>
        <taxon>eudicotyledons</taxon>
        <taxon>Gunneridae</taxon>
        <taxon>Pentapetalae</taxon>
        <taxon>rosids</taxon>
        <taxon>fabids</taxon>
        <taxon>Fabales</taxon>
        <taxon>Fabaceae</taxon>
        <taxon>Papilionoideae</taxon>
        <taxon>50 kb inversion clade</taxon>
        <taxon>NPAAA clade</taxon>
        <taxon>indigoferoid/millettioid clade</taxon>
        <taxon>Phaseoleae</taxon>
        <taxon>Vigna</taxon>
    </lineage>
</organism>
<dbReference type="Gramene" id="KOM56887">
    <property type="protein sequence ID" value="KOM56887"/>
    <property type="gene ID" value="LR48_Vigan10g277900"/>
</dbReference>
<dbReference type="EMBL" id="CM003380">
    <property type="protein sequence ID" value="KOM56887.1"/>
    <property type="molecule type" value="Genomic_DNA"/>
</dbReference>
<reference evidence="3" key="1">
    <citation type="journal article" date="2015" name="Proc. Natl. Acad. Sci. U.S.A.">
        <title>Genome sequencing of adzuki bean (Vigna angularis) provides insight into high starch and low fat accumulation and domestication.</title>
        <authorList>
            <person name="Yang K."/>
            <person name="Tian Z."/>
            <person name="Chen C."/>
            <person name="Luo L."/>
            <person name="Zhao B."/>
            <person name="Wang Z."/>
            <person name="Yu L."/>
            <person name="Li Y."/>
            <person name="Sun Y."/>
            <person name="Li W."/>
            <person name="Chen Y."/>
            <person name="Li Y."/>
            <person name="Zhang Y."/>
            <person name="Ai D."/>
            <person name="Zhao J."/>
            <person name="Shang C."/>
            <person name="Ma Y."/>
            <person name="Wu B."/>
            <person name="Wang M."/>
            <person name="Gao L."/>
            <person name="Sun D."/>
            <person name="Zhang P."/>
            <person name="Guo F."/>
            <person name="Wang W."/>
            <person name="Li Y."/>
            <person name="Wang J."/>
            <person name="Varshney R.K."/>
            <person name="Wang J."/>
            <person name="Ling H.Q."/>
            <person name="Wan P."/>
        </authorList>
    </citation>
    <scope>NUCLEOTIDE SEQUENCE</scope>
    <source>
        <strain evidence="3">cv. Jingnong 6</strain>
    </source>
</reference>
<feature type="region of interest" description="Disordered" evidence="1">
    <location>
        <begin position="51"/>
        <end position="80"/>
    </location>
</feature>
<evidence type="ECO:0000313" key="3">
    <source>
        <dbReference type="Proteomes" id="UP000053144"/>
    </source>
</evidence>
<name>A0A0L9VPR0_PHAAN</name>
<gene>
    <name evidence="2" type="ORF">LR48_Vigan10g277900</name>
</gene>
<evidence type="ECO:0000256" key="1">
    <source>
        <dbReference type="SAM" id="MobiDB-lite"/>
    </source>
</evidence>
<feature type="region of interest" description="Disordered" evidence="1">
    <location>
        <begin position="96"/>
        <end position="123"/>
    </location>
</feature>
<dbReference type="Proteomes" id="UP000053144">
    <property type="component" value="Chromosome 10"/>
</dbReference>
<accession>A0A0L9VPR0</accession>
<sequence>MHFKLYRGSVVLEIFFKGYLQGTYGKVEVEVETEGKVELERKGGVEMEIDGGVKVDTNGGVDSEEEVEVESEDEGHMDHLSGDEYVEEAEDVGIGLEDNVEEYRAEDSHDEAKEHGRGLSNDE</sequence>
<proteinExistence type="predicted"/>